<keyword evidence="1" id="KW-0472">Membrane</keyword>
<name>A0A4R5TUT5_9MICC</name>
<proteinExistence type="predicted"/>
<keyword evidence="1" id="KW-1133">Transmembrane helix</keyword>
<dbReference type="AlphaFoldDB" id="A0A4R5TUT5"/>
<feature type="transmembrane region" description="Helical" evidence="1">
    <location>
        <begin position="245"/>
        <end position="264"/>
    </location>
</feature>
<accession>A0A4R5TUT5</accession>
<gene>
    <name evidence="2" type="ORF">E2F48_13555</name>
</gene>
<feature type="transmembrane region" description="Helical" evidence="1">
    <location>
        <begin position="220"/>
        <end position="239"/>
    </location>
</feature>
<evidence type="ECO:0000313" key="2">
    <source>
        <dbReference type="EMBL" id="TDK24820.1"/>
    </source>
</evidence>
<sequence length="292" mass="31178">MPAWTAVPRDRLAAAAGHVGSWDPDLLRAVLVSLAAAAWLLAPGGRGWDPFQSGPPLPGPTLLLPAAGALWIRILIDLALCAYVLYQWLPSQRRKERQRRLGWTLASALVLLTAVRLSGREELQTLAAAIVVLLLGVLLTTLGTLNRYPAEGRIEGAAVDVPLGLLLGWTIIETAVRAAALADRQGTDLFDLGAQTWALIAVGVVTVGTAVLCSTGRGHLSVALAVVWGLIWLLFERLFGEPASAPVAFAAGLAVFLLLITAGSRRHRVDHERRRRLRALQDAARPPLNLAG</sequence>
<dbReference type="RefSeq" id="WP_133404483.1">
    <property type="nucleotide sequence ID" value="NZ_SMTK01000004.1"/>
</dbReference>
<feature type="transmembrane region" description="Helical" evidence="1">
    <location>
        <begin position="62"/>
        <end position="89"/>
    </location>
</feature>
<organism evidence="2 3">
    <name type="scientific">Arthrobacter crusticola</name>
    <dbReference type="NCBI Taxonomy" id="2547960"/>
    <lineage>
        <taxon>Bacteria</taxon>
        <taxon>Bacillati</taxon>
        <taxon>Actinomycetota</taxon>
        <taxon>Actinomycetes</taxon>
        <taxon>Micrococcales</taxon>
        <taxon>Micrococcaceae</taxon>
        <taxon>Arthrobacter</taxon>
    </lineage>
</organism>
<feature type="transmembrane region" description="Helical" evidence="1">
    <location>
        <begin position="157"/>
        <end position="180"/>
    </location>
</feature>
<protein>
    <submittedName>
        <fullName evidence="2">Uncharacterized protein</fullName>
    </submittedName>
</protein>
<dbReference type="OrthoDB" id="5189031at2"/>
<keyword evidence="1" id="KW-0812">Transmembrane</keyword>
<dbReference type="Proteomes" id="UP000295411">
    <property type="component" value="Unassembled WGS sequence"/>
</dbReference>
<evidence type="ECO:0000256" key="1">
    <source>
        <dbReference type="SAM" id="Phobius"/>
    </source>
</evidence>
<feature type="transmembrane region" description="Helical" evidence="1">
    <location>
        <begin position="125"/>
        <end position="145"/>
    </location>
</feature>
<feature type="transmembrane region" description="Helical" evidence="1">
    <location>
        <begin position="101"/>
        <end position="119"/>
    </location>
</feature>
<reference evidence="2 3" key="1">
    <citation type="submission" date="2019-03" db="EMBL/GenBank/DDBJ databases">
        <title>Arthrobacter sp. nov., an bacterium isolated from biocrust in Mu Us Desert.</title>
        <authorList>
            <person name="Lixiong L."/>
        </authorList>
    </citation>
    <scope>NUCLEOTIDE SEQUENCE [LARGE SCALE GENOMIC DNA]</scope>
    <source>
        <strain evidence="2 3">SLN-3</strain>
    </source>
</reference>
<feature type="transmembrane region" description="Helical" evidence="1">
    <location>
        <begin position="192"/>
        <end position="213"/>
    </location>
</feature>
<keyword evidence="3" id="KW-1185">Reference proteome</keyword>
<evidence type="ECO:0000313" key="3">
    <source>
        <dbReference type="Proteomes" id="UP000295411"/>
    </source>
</evidence>
<dbReference type="EMBL" id="SMTK01000004">
    <property type="protein sequence ID" value="TDK24820.1"/>
    <property type="molecule type" value="Genomic_DNA"/>
</dbReference>
<comment type="caution">
    <text evidence="2">The sequence shown here is derived from an EMBL/GenBank/DDBJ whole genome shotgun (WGS) entry which is preliminary data.</text>
</comment>